<reference evidence="2" key="1">
    <citation type="journal article" date="2022" name="New Phytol.">
        <title>Evolutionary transition to the ectomycorrhizal habit in the genomes of a hyperdiverse lineage of mushroom-forming fungi.</title>
        <authorList>
            <person name="Looney B."/>
            <person name="Miyauchi S."/>
            <person name="Morin E."/>
            <person name="Drula E."/>
            <person name="Courty P.E."/>
            <person name="Kohler A."/>
            <person name="Kuo A."/>
            <person name="LaButti K."/>
            <person name="Pangilinan J."/>
            <person name="Lipzen A."/>
            <person name="Riley R."/>
            <person name="Andreopoulos W."/>
            <person name="He G."/>
            <person name="Johnson J."/>
            <person name="Nolan M."/>
            <person name="Tritt A."/>
            <person name="Barry K.W."/>
            <person name="Grigoriev I.V."/>
            <person name="Nagy L.G."/>
            <person name="Hibbett D."/>
            <person name="Henrissat B."/>
            <person name="Matheny P.B."/>
            <person name="Labbe J."/>
            <person name="Martin F.M."/>
        </authorList>
    </citation>
    <scope>NUCLEOTIDE SEQUENCE</scope>
    <source>
        <strain evidence="2">BPL690</strain>
    </source>
</reference>
<evidence type="ECO:0000313" key="2">
    <source>
        <dbReference type="EMBL" id="KAI0303524.1"/>
    </source>
</evidence>
<comment type="caution">
    <text evidence="2">The sequence shown here is derived from an EMBL/GenBank/DDBJ whole genome shotgun (WGS) entry which is preliminary data.</text>
</comment>
<accession>A0AAD4QPN2</accession>
<feature type="compositionally biased region" description="Pro residues" evidence="1">
    <location>
        <begin position="59"/>
        <end position="68"/>
    </location>
</feature>
<feature type="compositionally biased region" description="Basic and acidic residues" evidence="1">
    <location>
        <begin position="21"/>
        <end position="49"/>
    </location>
</feature>
<sequence length="68" mass="8059">MLVLSVTATPRPLKQARIKRAGYENDDYNHHGDKDHENHDYGHDQPEWGHKHKPSKTPYWPPVPTHYY</sequence>
<proteinExistence type="predicted"/>
<dbReference type="Proteomes" id="UP001203297">
    <property type="component" value="Unassembled WGS sequence"/>
</dbReference>
<feature type="region of interest" description="Disordered" evidence="1">
    <location>
        <begin position="1"/>
        <end position="68"/>
    </location>
</feature>
<name>A0AAD4QPN2_9AGAM</name>
<dbReference type="EMBL" id="WTXG01000009">
    <property type="protein sequence ID" value="KAI0303524.1"/>
    <property type="molecule type" value="Genomic_DNA"/>
</dbReference>
<keyword evidence="3" id="KW-1185">Reference proteome</keyword>
<dbReference type="AlphaFoldDB" id="A0AAD4QPN2"/>
<protein>
    <submittedName>
        <fullName evidence="2">Uncharacterized protein</fullName>
    </submittedName>
</protein>
<evidence type="ECO:0000256" key="1">
    <source>
        <dbReference type="SAM" id="MobiDB-lite"/>
    </source>
</evidence>
<gene>
    <name evidence="2" type="ORF">B0F90DRAFT_1816313</name>
</gene>
<organism evidence="2 3">
    <name type="scientific">Multifurca ochricompacta</name>
    <dbReference type="NCBI Taxonomy" id="376703"/>
    <lineage>
        <taxon>Eukaryota</taxon>
        <taxon>Fungi</taxon>
        <taxon>Dikarya</taxon>
        <taxon>Basidiomycota</taxon>
        <taxon>Agaricomycotina</taxon>
        <taxon>Agaricomycetes</taxon>
        <taxon>Russulales</taxon>
        <taxon>Russulaceae</taxon>
        <taxon>Multifurca</taxon>
    </lineage>
</organism>
<evidence type="ECO:0000313" key="3">
    <source>
        <dbReference type="Proteomes" id="UP001203297"/>
    </source>
</evidence>